<dbReference type="Proteomes" id="UP000276133">
    <property type="component" value="Unassembled WGS sequence"/>
</dbReference>
<organism evidence="1 2">
    <name type="scientific">Brachionus plicatilis</name>
    <name type="common">Marine rotifer</name>
    <name type="synonym">Brachionus muelleri</name>
    <dbReference type="NCBI Taxonomy" id="10195"/>
    <lineage>
        <taxon>Eukaryota</taxon>
        <taxon>Metazoa</taxon>
        <taxon>Spiralia</taxon>
        <taxon>Gnathifera</taxon>
        <taxon>Rotifera</taxon>
        <taxon>Eurotatoria</taxon>
        <taxon>Monogononta</taxon>
        <taxon>Pseudotrocha</taxon>
        <taxon>Ploima</taxon>
        <taxon>Brachionidae</taxon>
        <taxon>Brachionus</taxon>
    </lineage>
</organism>
<evidence type="ECO:0000313" key="2">
    <source>
        <dbReference type="Proteomes" id="UP000276133"/>
    </source>
</evidence>
<keyword evidence="2" id="KW-1185">Reference proteome</keyword>
<sequence length="128" mass="15009">MKTFLNIRICSLEQVLEIRISTLIRANFIPFLGTQNPDLSFKQNQISAPNLFSSSGIKCCRRFESPNSCARRRPTIRANHLCQEVVERSMLRRETVRCFNQRHYFFNNRIVNLWNGLSNKIINSESDE</sequence>
<reference evidence="1 2" key="1">
    <citation type="journal article" date="2018" name="Sci. Rep.">
        <title>Genomic signatures of local adaptation to the degree of environmental predictability in rotifers.</title>
        <authorList>
            <person name="Franch-Gras L."/>
            <person name="Hahn C."/>
            <person name="Garcia-Roger E.M."/>
            <person name="Carmona M.J."/>
            <person name="Serra M."/>
            <person name="Gomez A."/>
        </authorList>
    </citation>
    <scope>NUCLEOTIDE SEQUENCE [LARGE SCALE GENOMIC DNA]</scope>
    <source>
        <strain evidence="1">HYR1</strain>
    </source>
</reference>
<evidence type="ECO:0000313" key="1">
    <source>
        <dbReference type="EMBL" id="RNA22581.1"/>
    </source>
</evidence>
<accession>A0A3M7RGE7</accession>
<dbReference type="AlphaFoldDB" id="A0A3M7RGE7"/>
<gene>
    <name evidence="1" type="ORF">BpHYR1_009980</name>
</gene>
<comment type="caution">
    <text evidence="1">The sequence shown here is derived from an EMBL/GenBank/DDBJ whole genome shotgun (WGS) entry which is preliminary data.</text>
</comment>
<name>A0A3M7RGE7_BRAPC</name>
<protein>
    <submittedName>
        <fullName evidence="1">Uncharacterized protein</fullName>
    </submittedName>
</protein>
<dbReference type="EMBL" id="REGN01003427">
    <property type="protein sequence ID" value="RNA22581.1"/>
    <property type="molecule type" value="Genomic_DNA"/>
</dbReference>
<proteinExistence type="predicted"/>